<name>A0AAV0PU90_9ROSI</name>
<protein>
    <submittedName>
        <fullName evidence="1">Uncharacterized protein</fullName>
    </submittedName>
</protein>
<dbReference type="AlphaFoldDB" id="A0AAV0PU90"/>
<organism evidence="1 2">
    <name type="scientific">Linum tenue</name>
    <dbReference type="NCBI Taxonomy" id="586396"/>
    <lineage>
        <taxon>Eukaryota</taxon>
        <taxon>Viridiplantae</taxon>
        <taxon>Streptophyta</taxon>
        <taxon>Embryophyta</taxon>
        <taxon>Tracheophyta</taxon>
        <taxon>Spermatophyta</taxon>
        <taxon>Magnoliopsida</taxon>
        <taxon>eudicotyledons</taxon>
        <taxon>Gunneridae</taxon>
        <taxon>Pentapetalae</taxon>
        <taxon>rosids</taxon>
        <taxon>fabids</taxon>
        <taxon>Malpighiales</taxon>
        <taxon>Linaceae</taxon>
        <taxon>Linum</taxon>
    </lineage>
</organism>
<evidence type="ECO:0000313" key="1">
    <source>
        <dbReference type="EMBL" id="CAI0474365.1"/>
    </source>
</evidence>
<sequence>MSTRRSWCRRCWKGGWVALGWTCSKTSPTCRKSCSSSTTWC</sequence>
<dbReference type="EMBL" id="CAMGYJ010000009">
    <property type="protein sequence ID" value="CAI0474365.1"/>
    <property type="molecule type" value="Genomic_DNA"/>
</dbReference>
<dbReference type="Proteomes" id="UP001154282">
    <property type="component" value="Unassembled WGS sequence"/>
</dbReference>
<proteinExistence type="predicted"/>
<accession>A0AAV0PU90</accession>
<comment type="caution">
    <text evidence="1">The sequence shown here is derived from an EMBL/GenBank/DDBJ whole genome shotgun (WGS) entry which is preliminary data.</text>
</comment>
<keyword evidence="2" id="KW-1185">Reference proteome</keyword>
<evidence type="ECO:0000313" key="2">
    <source>
        <dbReference type="Proteomes" id="UP001154282"/>
    </source>
</evidence>
<gene>
    <name evidence="1" type="ORF">LITE_LOCUS40002</name>
</gene>
<reference evidence="1" key="1">
    <citation type="submission" date="2022-08" db="EMBL/GenBank/DDBJ databases">
        <authorList>
            <person name="Gutierrez-Valencia J."/>
        </authorList>
    </citation>
    <scope>NUCLEOTIDE SEQUENCE</scope>
</reference>